<keyword evidence="3" id="KW-1185">Reference proteome</keyword>
<organism evidence="2 3">
    <name type="scientific">Rhodohalobacter sulfatireducens</name>
    <dbReference type="NCBI Taxonomy" id="2911366"/>
    <lineage>
        <taxon>Bacteria</taxon>
        <taxon>Pseudomonadati</taxon>
        <taxon>Balneolota</taxon>
        <taxon>Balneolia</taxon>
        <taxon>Balneolales</taxon>
        <taxon>Balneolaceae</taxon>
        <taxon>Rhodohalobacter</taxon>
    </lineage>
</organism>
<dbReference type="RefSeq" id="WP_237854556.1">
    <property type="nucleotide sequence ID" value="NZ_JAKLWS010000013.1"/>
</dbReference>
<dbReference type="SUPFAM" id="SSF47598">
    <property type="entry name" value="Ribbon-helix-helix"/>
    <property type="match status" value="1"/>
</dbReference>
<dbReference type="Proteomes" id="UP001165366">
    <property type="component" value="Unassembled WGS sequence"/>
</dbReference>
<name>A0ABS9KED9_9BACT</name>
<dbReference type="InterPro" id="IPR022789">
    <property type="entry name" value="ParD"/>
</dbReference>
<comment type="caution">
    <text evidence="2">The sequence shown here is derived from an EMBL/GenBank/DDBJ whole genome shotgun (WGS) entry which is preliminary data.</text>
</comment>
<accession>A0ABS9KED9</accession>
<dbReference type="InterPro" id="IPR038296">
    <property type="entry name" value="ParD_sf"/>
</dbReference>
<reference evidence="2" key="1">
    <citation type="submission" date="2022-01" db="EMBL/GenBank/DDBJ databases">
        <authorList>
            <person name="Wang Y."/>
        </authorList>
    </citation>
    <scope>NUCLEOTIDE SEQUENCE</scope>
    <source>
        <strain evidence="2">WB101</strain>
    </source>
</reference>
<evidence type="ECO:0000313" key="2">
    <source>
        <dbReference type="EMBL" id="MCG2589193.1"/>
    </source>
</evidence>
<reference evidence="2" key="2">
    <citation type="submission" date="2024-05" db="EMBL/GenBank/DDBJ databases">
        <title>Rhodohalobacter halophilus gen. nov., sp. nov., a moderately halophilic member of the family Balneolaceae.</title>
        <authorList>
            <person name="Xia J."/>
        </authorList>
    </citation>
    <scope>NUCLEOTIDE SEQUENCE</scope>
    <source>
        <strain evidence="2">WB101</strain>
    </source>
</reference>
<dbReference type="Gene3D" id="6.10.10.120">
    <property type="entry name" value="Antitoxin ParD1-like"/>
    <property type="match status" value="1"/>
</dbReference>
<protein>
    <recommendedName>
        <fullName evidence="4">CopG family transcriptional regulator</fullName>
    </recommendedName>
</protein>
<evidence type="ECO:0000313" key="3">
    <source>
        <dbReference type="Proteomes" id="UP001165366"/>
    </source>
</evidence>
<evidence type="ECO:0008006" key="4">
    <source>
        <dbReference type="Google" id="ProtNLM"/>
    </source>
</evidence>
<sequence length="83" mass="9811">MTRQSITFTKPNDEWLKAQVDKMEYKSKSELVNDLVRRARNREEEVEWIRSKLIAAERGGFTGETRDEILAESKQQLRRDGQL</sequence>
<gene>
    <name evidence="2" type="ORF">L6773_11495</name>
</gene>
<proteinExistence type="predicted"/>
<dbReference type="InterPro" id="IPR010985">
    <property type="entry name" value="Ribbon_hlx_hlx"/>
</dbReference>
<keyword evidence="1" id="KW-1277">Toxin-antitoxin system</keyword>
<dbReference type="EMBL" id="JAKLWS010000013">
    <property type="protein sequence ID" value="MCG2589193.1"/>
    <property type="molecule type" value="Genomic_DNA"/>
</dbReference>
<dbReference type="Pfam" id="PF03693">
    <property type="entry name" value="ParD_antitoxin"/>
    <property type="match status" value="1"/>
</dbReference>
<evidence type="ECO:0000256" key="1">
    <source>
        <dbReference type="ARBA" id="ARBA00022649"/>
    </source>
</evidence>